<evidence type="ECO:0000313" key="2">
    <source>
        <dbReference type="EMBL" id="QBH15167.1"/>
    </source>
</evidence>
<name>A0A328FA36_9BACT</name>
<dbReference type="PROSITE" id="PS01124">
    <property type="entry name" value="HTH_ARAC_FAMILY_2"/>
    <property type="match status" value="1"/>
</dbReference>
<dbReference type="AlphaFoldDB" id="A0A328FA36"/>
<dbReference type="Proteomes" id="UP000293902">
    <property type="component" value="Chromosome"/>
</dbReference>
<proteinExistence type="predicted"/>
<reference evidence="3 4" key="1">
    <citation type="submission" date="2018-06" db="EMBL/GenBank/DDBJ databases">
        <title>Complete Genome Sequence of Desulfobacter hydrogenophilus (DSM3380).</title>
        <authorList>
            <person name="Marietou A."/>
            <person name="Schreiber L."/>
            <person name="Marshall I."/>
            <person name="Jorgensen B."/>
        </authorList>
    </citation>
    <scope>NUCLEOTIDE SEQUENCE [LARGE SCALE GENOMIC DNA]</scope>
    <source>
        <strain evidence="3 4">DSM 3380</strain>
    </source>
</reference>
<evidence type="ECO:0000313" key="4">
    <source>
        <dbReference type="Proteomes" id="UP000248798"/>
    </source>
</evidence>
<reference evidence="2 5" key="2">
    <citation type="submission" date="2019-02" db="EMBL/GenBank/DDBJ databases">
        <title>Complete genome sequence of Desulfobacter hydrogenophilus AcRS1.</title>
        <authorList>
            <person name="Marietou A."/>
            <person name="Lund M.B."/>
            <person name="Marshall I.P.G."/>
            <person name="Schreiber L."/>
            <person name="Jorgensen B."/>
        </authorList>
    </citation>
    <scope>NUCLEOTIDE SEQUENCE [LARGE SCALE GENOMIC DNA]</scope>
    <source>
        <strain evidence="2 5">AcRS1</strain>
    </source>
</reference>
<evidence type="ECO:0000313" key="3">
    <source>
        <dbReference type="EMBL" id="RAL99942.1"/>
    </source>
</evidence>
<dbReference type="GO" id="GO:0043565">
    <property type="term" value="F:sequence-specific DNA binding"/>
    <property type="evidence" value="ECO:0007669"/>
    <property type="project" value="InterPro"/>
</dbReference>
<dbReference type="InterPro" id="IPR018060">
    <property type="entry name" value="HTH_AraC"/>
</dbReference>
<sequence length="62" mass="6864">MNYPAFFKSDYTYLQKVKMEKAWYLLREGDMSVTEVAGEVGDTNISHFAAPSNGSSTSTPGH</sequence>
<dbReference type="OrthoDB" id="5447471at2"/>
<dbReference type="Proteomes" id="UP000248798">
    <property type="component" value="Unassembled WGS sequence"/>
</dbReference>
<dbReference type="Gene3D" id="1.10.10.60">
    <property type="entry name" value="Homeodomain-like"/>
    <property type="match status" value="1"/>
</dbReference>
<evidence type="ECO:0000313" key="5">
    <source>
        <dbReference type="Proteomes" id="UP000293902"/>
    </source>
</evidence>
<gene>
    <name evidence="3" type="ORF">DO021_21695</name>
    <name evidence="2" type="ORF">EYB58_20920</name>
</gene>
<accession>A0A328FA36</accession>
<keyword evidence="5" id="KW-1185">Reference proteome</keyword>
<feature type="domain" description="HTH araC/xylS-type" evidence="1">
    <location>
        <begin position="13"/>
        <end position="62"/>
    </location>
</feature>
<dbReference type="RefSeq" id="WP_111960586.1">
    <property type="nucleotide sequence ID" value="NZ_CP036313.1"/>
</dbReference>
<dbReference type="EMBL" id="CP036313">
    <property type="protein sequence ID" value="QBH15167.1"/>
    <property type="molecule type" value="Genomic_DNA"/>
</dbReference>
<dbReference type="GO" id="GO:0003700">
    <property type="term" value="F:DNA-binding transcription factor activity"/>
    <property type="evidence" value="ECO:0007669"/>
    <property type="project" value="InterPro"/>
</dbReference>
<organism evidence="3 4">
    <name type="scientific">Desulfobacter hydrogenophilus</name>
    <dbReference type="NCBI Taxonomy" id="2291"/>
    <lineage>
        <taxon>Bacteria</taxon>
        <taxon>Pseudomonadati</taxon>
        <taxon>Thermodesulfobacteriota</taxon>
        <taxon>Desulfobacteria</taxon>
        <taxon>Desulfobacterales</taxon>
        <taxon>Desulfobacteraceae</taxon>
        <taxon>Desulfobacter</taxon>
    </lineage>
</organism>
<protein>
    <submittedName>
        <fullName evidence="2">AraC family transcriptional regulator</fullName>
    </submittedName>
</protein>
<dbReference type="EMBL" id="QLNI01000078">
    <property type="protein sequence ID" value="RAL99942.1"/>
    <property type="molecule type" value="Genomic_DNA"/>
</dbReference>
<evidence type="ECO:0000259" key="1">
    <source>
        <dbReference type="PROSITE" id="PS01124"/>
    </source>
</evidence>